<evidence type="ECO:0000313" key="2">
    <source>
        <dbReference type="EMBL" id="RMM42189.1"/>
    </source>
</evidence>
<protein>
    <recommendedName>
        <fullName evidence="1">DUF6434 domain-containing protein</fullName>
    </recommendedName>
</protein>
<evidence type="ECO:0000313" key="3">
    <source>
        <dbReference type="Proteomes" id="UP000270661"/>
    </source>
</evidence>
<dbReference type="Pfam" id="PF20026">
    <property type="entry name" value="DUF6434"/>
    <property type="match status" value="1"/>
</dbReference>
<proteinExistence type="predicted"/>
<evidence type="ECO:0000259" key="1">
    <source>
        <dbReference type="Pfam" id="PF20026"/>
    </source>
</evidence>
<keyword evidence="3" id="KW-1185">Reference proteome</keyword>
<organism evidence="2 3">
    <name type="scientific">Pseudomonas corrugata</name>
    <dbReference type="NCBI Taxonomy" id="47879"/>
    <lineage>
        <taxon>Bacteria</taxon>
        <taxon>Pseudomonadati</taxon>
        <taxon>Pseudomonadota</taxon>
        <taxon>Gammaproteobacteria</taxon>
        <taxon>Pseudomonadales</taxon>
        <taxon>Pseudomonadaceae</taxon>
        <taxon>Pseudomonas</taxon>
    </lineage>
</organism>
<name>A0A3M3E0J9_9PSED</name>
<dbReference type="EMBL" id="RBOJ01000107">
    <property type="protein sequence ID" value="RMM42189.1"/>
    <property type="molecule type" value="Genomic_DNA"/>
</dbReference>
<accession>A0A3M3E0J9</accession>
<gene>
    <name evidence="2" type="ORF">ALQ77_00169</name>
</gene>
<sequence length="70" mass="8217">MIMAFDWHSGPITRSTLIDKNYRNTQKVRQFLTGECGDAFKFDRAFMTWIKSGEPLTMGDVADQWLETRR</sequence>
<feature type="domain" description="DUF6434" evidence="1">
    <location>
        <begin position="5"/>
        <end position="67"/>
    </location>
</feature>
<dbReference type="InterPro" id="IPR045492">
    <property type="entry name" value="DUF6434"/>
</dbReference>
<dbReference type="AlphaFoldDB" id="A0A3M3E0J9"/>
<reference evidence="2 3" key="1">
    <citation type="submission" date="2018-08" db="EMBL/GenBank/DDBJ databases">
        <title>Recombination of ecologically and evolutionarily significant loci maintains genetic cohesion in the Pseudomonas syringae species complex.</title>
        <authorList>
            <person name="Dillon M."/>
            <person name="Thakur S."/>
            <person name="Almeida R.N.D."/>
            <person name="Weir B.S."/>
            <person name="Guttman D.S."/>
        </authorList>
    </citation>
    <scope>NUCLEOTIDE SEQUENCE [LARGE SCALE GENOMIC DNA]</scope>
    <source>
        <strain evidence="2 3">NCPPB2445</strain>
    </source>
</reference>
<dbReference type="Proteomes" id="UP000270661">
    <property type="component" value="Unassembled WGS sequence"/>
</dbReference>
<comment type="caution">
    <text evidence="2">The sequence shown here is derived from an EMBL/GenBank/DDBJ whole genome shotgun (WGS) entry which is preliminary data.</text>
</comment>